<accession>A0ABS8H590</accession>
<reference evidence="2 3" key="1">
    <citation type="submission" date="2021-10" db="EMBL/GenBank/DDBJ databases">
        <title>The diversity and Nitrogen Metabolism of Culturable Nitrate-Utilizing Bacteria Within the Oxygen Minimum Zone of the Changjiang (Yangtze River)Estuary.</title>
        <authorList>
            <person name="Zhang D."/>
            <person name="Zheng J."/>
            <person name="Liu S."/>
            <person name="He W."/>
        </authorList>
    </citation>
    <scope>NUCLEOTIDE SEQUENCE [LARGE SCALE GENOMIC DNA]</scope>
    <source>
        <strain evidence="2 3">FXH275-2</strain>
    </source>
</reference>
<proteinExistence type="predicted"/>
<protein>
    <submittedName>
        <fullName evidence="2">Hemerythrin domain-containing protein</fullName>
    </submittedName>
</protein>
<sequence length="144" mass="16805">MDLDELRRQHAAIGLTARALEQAVSETYQPDGVARLRWQLARQLMTHVAFEDRIFYPTLKRSAEARTRDRATMLERELGALGDRFKAYMTDWSDARIRREWPAFCAETRPILNMLMDRIGQEDRLFDTLAHDRTIRHGTTARSA</sequence>
<gene>
    <name evidence="2" type="ORF">LL253_08525</name>
</gene>
<dbReference type="Proteomes" id="UP001198830">
    <property type="component" value="Unassembled WGS sequence"/>
</dbReference>
<dbReference type="Pfam" id="PF01814">
    <property type="entry name" value="Hemerythrin"/>
    <property type="match status" value="1"/>
</dbReference>
<keyword evidence="3" id="KW-1185">Reference proteome</keyword>
<organism evidence="2 3">
    <name type="scientific">Sphingobium soli</name>
    <dbReference type="NCBI Taxonomy" id="1591116"/>
    <lineage>
        <taxon>Bacteria</taxon>
        <taxon>Pseudomonadati</taxon>
        <taxon>Pseudomonadota</taxon>
        <taxon>Alphaproteobacteria</taxon>
        <taxon>Sphingomonadales</taxon>
        <taxon>Sphingomonadaceae</taxon>
        <taxon>Sphingobium</taxon>
    </lineage>
</organism>
<evidence type="ECO:0000313" key="3">
    <source>
        <dbReference type="Proteomes" id="UP001198830"/>
    </source>
</evidence>
<comment type="caution">
    <text evidence="2">The sequence shown here is derived from an EMBL/GenBank/DDBJ whole genome shotgun (WGS) entry which is preliminary data.</text>
</comment>
<dbReference type="InterPro" id="IPR012312">
    <property type="entry name" value="Hemerythrin-like"/>
</dbReference>
<name>A0ABS8H590_9SPHN</name>
<feature type="domain" description="Hemerythrin-like" evidence="1">
    <location>
        <begin position="3"/>
        <end position="125"/>
    </location>
</feature>
<dbReference type="EMBL" id="JAJGNP010000005">
    <property type="protein sequence ID" value="MCC4232736.1"/>
    <property type="molecule type" value="Genomic_DNA"/>
</dbReference>
<evidence type="ECO:0000259" key="1">
    <source>
        <dbReference type="Pfam" id="PF01814"/>
    </source>
</evidence>
<dbReference type="Gene3D" id="1.20.120.520">
    <property type="entry name" value="nmb1532 protein domain like"/>
    <property type="match status" value="1"/>
</dbReference>
<evidence type="ECO:0000313" key="2">
    <source>
        <dbReference type="EMBL" id="MCC4232736.1"/>
    </source>
</evidence>
<dbReference type="RefSeq" id="WP_009820919.1">
    <property type="nucleotide sequence ID" value="NZ_JAJGNP010000005.1"/>
</dbReference>